<keyword evidence="2" id="KW-1185">Reference proteome</keyword>
<dbReference type="EMBL" id="CAXKWB010011255">
    <property type="protein sequence ID" value="CAL4100572.1"/>
    <property type="molecule type" value="Genomic_DNA"/>
</dbReference>
<proteinExistence type="predicted"/>
<name>A0AAV2QTZ3_MEGNR</name>
<reference evidence="1 2" key="1">
    <citation type="submission" date="2024-05" db="EMBL/GenBank/DDBJ databases">
        <authorList>
            <person name="Wallberg A."/>
        </authorList>
    </citation>
    <scope>NUCLEOTIDE SEQUENCE [LARGE SCALE GENOMIC DNA]</scope>
</reference>
<sequence length="120" mass="13377">MAECAKSGDLTSQKLTKSILDRLIDHKVLLFGIGLAQILNKYAGTSLDSQILANFTTTVYISCQGPDSYLEQLSTAWEWEISELKMAGIGIPAQLVKKNIVEKSKFPMFSKSQMYCHNKN</sequence>
<protein>
    <submittedName>
        <fullName evidence="1">Uncharacterized protein</fullName>
    </submittedName>
</protein>
<evidence type="ECO:0000313" key="2">
    <source>
        <dbReference type="Proteomes" id="UP001497623"/>
    </source>
</evidence>
<dbReference type="Proteomes" id="UP001497623">
    <property type="component" value="Unassembled WGS sequence"/>
</dbReference>
<gene>
    <name evidence="1" type="ORF">MNOR_LOCUS16827</name>
</gene>
<comment type="caution">
    <text evidence="1">The sequence shown here is derived from an EMBL/GenBank/DDBJ whole genome shotgun (WGS) entry which is preliminary data.</text>
</comment>
<accession>A0AAV2QTZ3</accession>
<organism evidence="1 2">
    <name type="scientific">Meganyctiphanes norvegica</name>
    <name type="common">Northern krill</name>
    <name type="synonym">Thysanopoda norvegica</name>
    <dbReference type="NCBI Taxonomy" id="48144"/>
    <lineage>
        <taxon>Eukaryota</taxon>
        <taxon>Metazoa</taxon>
        <taxon>Ecdysozoa</taxon>
        <taxon>Arthropoda</taxon>
        <taxon>Crustacea</taxon>
        <taxon>Multicrustacea</taxon>
        <taxon>Malacostraca</taxon>
        <taxon>Eumalacostraca</taxon>
        <taxon>Eucarida</taxon>
        <taxon>Euphausiacea</taxon>
        <taxon>Euphausiidae</taxon>
        <taxon>Meganyctiphanes</taxon>
    </lineage>
</organism>
<dbReference type="AlphaFoldDB" id="A0AAV2QTZ3"/>
<evidence type="ECO:0000313" key="1">
    <source>
        <dbReference type="EMBL" id="CAL4100572.1"/>
    </source>
</evidence>